<evidence type="ECO:0000313" key="3">
    <source>
        <dbReference type="Proteomes" id="UP000053239"/>
    </source>
</evidence>
<feature type="compositionally biased region" description="Basic and acidic residues" evidence="1">
    <location>
        <begin position="283"/>
        <end position="304"/>
    </location>
</feature>
<dbReference type="Proteomes" id="UP000053239">
    <property type="component" value="Unassembled WGS sequence"/>
</dbReference>
<evidence type="ECO:0008006" key="4">
    <source>
        <dbReference type="Google" id="ProtNLM"/>
    </source>
</evidence>
<evidence type="ECO:0000313" key="2">
    <source>
        <dbReference type="EMBL" id="KNA02229.1"/>
    </source>
</evidence>
<organism evidence="2 3">
    <name type="scientific">Plasmodium vivax North Korean</name>
    <dbReference type="NCBI Taxonomy" id="1035514"/>
    <lineage>
        <taxon>Eukaryota</taxon>
        <taxon>Sar</taxon>
        <taxon>Alveolata</taxon>
        <taxon>Apicomplexa</taxon>
        <taxon>Aconoidasida</taxon>
        <taxon>Haemosporida</taxon>
        <taxon>Plasmodiidae</taxon>
        <taxon>Plasmodium</taxon>
        <taxon>Plasmodium (Plasmodium)</taxon>
    </lineage>
</organism>
<gene>
    <name evidence="2" type="ORF">PVNG_04460</name>
</gene>
<name>A0A0J9WFD7_PLAVI</name>
<feature type="region of interest" description="Disordered" evidence="1">
    <location>
        <begin position="320"/>
        <end position="347"/>
    </location>
</feature>
<feature type="region of interest" description="Disordered" evidence="1">
    <location>
        <begin position="108"/>
        <end position="241"/>
    </location>
</feature>
<feature type="compositionally biased region" description="Basic and acidic residues" evidence="1">
    <location>
        <begin position="332"/>
        <end position="347"/>
    </location>
</feature>
<protein>
    <recommendedName>
        <fullName evidence="4">VIR protein</fullName>
    </recommendedName>
</protein>
<reference evidence="2 3" key="1">
    <citation type="submission" date="2011-09" db="EMBL/GenBank/DDBJ databases">
        <title>The Genome Sequence of Plasmodium vivax North Korean.</title>
        <authorList>
            <consortium name="The Broad Institute Genome Sequencing Platform"/>
            <consortium name="The Broad Institute Genome Sequencing Center for Infectious Disease"/>
            <person name="Neafsey D."/>
            <person name="Carlton J."/>
            <person name="Barnwell J."/>
            <person name="Collins W."/>
            <person name="Escalante A."/>
            <person name="Mullikin J."/>
            <person name="Saul A."/>
            <person name="Guigo R."/>
            <person name="Camara F."/>
            <person name="Young S.K."/>
            <person name="Zeng Q."/>
            <person name="Gargeya S."/>
            <person name="Fitzgerald M."/>
            <person name="Haas B."/>
            <person name="Abouelleil A."/>
            <person name="Alvarado L."/>
            <person name="Arachchi H.M."/>
            <person name="Berlin A."/>
            <person name="Brown A."/>
            <person name="Chapman S.B."/>
            <person name="Chen Z."/>
            <person name="Dunbar C."/>
            <person name="Freedman E."/>
            <person name="Gearin G."/>
            <person name="Gellesch M."/>
            <person name="Goldberg J."/>
            <person name="Griggs A."/>
            <person name="Gujja S."/>
            <person name="Heiman D."/>
            <person name="Howarth C."/>
            <person name="Larson L."/>
            <person name="Lui A."/>
            <person name="MacDonald P.J.P."/>
            <person name="Montmayeur A."/>
            <person name="Murphy C."/>
            <person name="Neiman D."/>
            <person name="Pearson M."/>
            <person name="Priest M."/>
            <person name="Roberts A."/>
            <person name="Saif S."/>
            <person name="Shea T."/>
            <person name="Shenoy N."/>
            <person name="Sisk P."/>
            <person name="Stolte C."/>
            <person name="Sykes S."/>
            <person name="Wortman J."/>
            <person name="Nusbaum C."/>
            <person name="Birren B."/>
        </authorList>
    </citation>
    <scope>NUCLEOTIDE SEQUENCE [LARGE SCALE GENOMIC DNA]</scope>
    <source>
        <strain evidence="2 3">North Korean</strain>
    </source>
</reference>
<feature type="compositionally biased region" description="Basic and acidic residues" evidence="1">
    <location>
        <begin position="118"/>
        <end position="131"/>
    </location>
</feature>
<dbReference type="AlphaFoldDB" id="A0A0J9WFD7"/>
<dbReference type="EMBL" id="KQ235190">
    <property type="protein sequence ID" value="KNA02229.1"/>
    <property type="molecule type" value="Genomic_DNA"/>
</dbReference>
<feature type="compositionally biased region" description="Polar residues" evidence="1">
    <location>
        <begin position="166"/>
        <end position="204"/>
    </location>
</feature>
<dbReference type="OrthoDB" id="10458431at2759"/>
<sequence length="518" mass="57091">MKTRRYGMSGTATDILRRHRENACINEYYRVKSEIVQKIGELNKGGPSHFCRRCRELKERINAENNKSNCYLSNSKSLKLIDDYDINGFIKECIEYEACVLNRTRSVEKTVTSGRASTGKDKQQSGRDSKTSKPRSSSIKGPSGQDQNPTDGKALTKVKPMPQNADGMNSSPNSDENQAEATKQIANPPSSTSGTIETQKQKISPSLHPPVSETDSHSSASIHGTSDGAYDSNKPSHAVDVREDKAKNNILVDKIVDIEKFKNQDEGGEVAVIVISGSGDTSVVREDPDVKTPVDRNTCDATTDRKEPCQTNAVMIASRSVSSSDLSSGNVGKDHRASDENARGEHSVHVSNDAEIILDEFTCSEYDFDEVFSSETLNSALHAAKMKLNTAEITEHVVSSKGNMASLSERNSEIKTCQSTDPILSSSGCNTLNRVSESSYTIKNEICNEDQRSKDHVSCKQNSHQVNQLHQRESAQQDGKLHYEEGSSLPEDERLGGKHYIIKDIFQHLNLQKNCSLR</sequence>
<feature type="region of interest" description="Disordered" evidence="1">
    <location>
        <begin position="281"/>
        <end position="304"/>
    </location>
</feature>
<accession>A0A0J9WFD7</accession>
<feature type="compositionally biased region" description="Polar residues" evidence="1">
    <location>
        <begin position="134"/>
        <end position="150"/>
    </location>
</feature>
<proteinExistence type="predicted"/>
<evidence type="ECO:0000256" key="1">
    <source>
        <dbReference type="SAM" id="MobiDB-lite"/>
    </source>
</evidence>